<comment type="caution">
    <text evidence="1">The sequence shown here is derived from an EMBL/GenBank/DDBJ whole genome shotgun (WGS) entry which is preliminary data.</text>
</comment>
<sequence>MTLFNPFNVIMIFYKTFSAFNLLQIEEKEILNFYNKHEIPESKTVETEENNKEYLQKKQLKQDSDKVTSIRQLRRWEDYLEAGGLVHWINYAKFQIIHLTISLKQLKTDLLFTILILLNELLSRKQNIAPYFRASVK</sequence>
<keyword evidence="2" id="KW-1185">Reference proteome</keyword>
<dbReference type="Proteomes" id="UP001430953">
    <property type="component" value="Unassembled WGS sequence"/>
</dbReference>
<accession>A0AAW2FKP1</accession>
<evidence type="ECO:0000313" key="1">
    <source>
        <dbReference type="EMBL" id="KAL0116368.1"/>
    </source>
</evidence>
<name>A0AAW2FKP1_9HYME</name>
<dbReference type="EMBL" id="JADYXP020000009">
    <property type="protein sequence ID" value="KAL0116368.1"/>
    <property type="molecule type" value="Genomic_DNA"/>
</dbReference>
<dbReference type="AlphaFoldDB" id="A0AAW2FKP1"/>
<protein>
    <submittedName>
        <fullName evidence="1">Uncharacterized protein</fullName>
    </submittedName>
</protein>
<gene>
    <name evidence="1" type="ORF">PUN28_009762</name>
</gene>
<evidence type="ECO:0000313" key="2">
    <source>
        <dbReference type="Proteomes" id="UP001430953"/>
    </source>
</evidence>
<organism evidence="1 2">
    <name type="scientific">Cardiocondyla obscurior</name>
    <dbReference type="NCBI Taxonomy" id="286306"/>
    <lineage>
        <taxon>Eukaryota</taxon>
        <taxon>Metazoa</taxon>
        <taxon>Ecdysozoa</taxon>
        <taxon>Arthropoda</taxon>
        <taxon>Hexapoda</taxon>
        <taxon>Insecta</taxon>
        <taxon>Pterygota</taxon>
        <taxon>Neoptera</taxon>
        <taxon>Endopterygota</taxon>
        <taxon>Hymenoptera</taxon>
        <taxon>Apocrita</taxon>
        <taxon>Aculeata</taxon>
        <taxon>Formicoidea</taxon>
        <taxon>Formicidae</taxon>
        <taxon>Myrmicinae</taxon>
        <taxon>Cardiocondyla</taxon>
    </lineage>
</organism>
<proteinExistence type="predicted"/>
<reference evidence="1 2" key="1">
    <citation type="submission" date="2023-03" db="EMBL/GenBank/DDBJ databases">
        <title>High recombination rates correlate with genetic variation in Cardiocondyla obscurior ants.</title>
        <authorList>
            <person name="Errbii M."/>
        </authorList>
    </citation>
    <scope>NUCLEOTIDE SEQUENCE [LARGE SCALE GENOMIC DNA]</scope>
    <source>
        <strain evidence="1">Alpha-2009</strain>
        <tissue evidence="1">Whole body</tissue>
    </source>
</reference>